<evidence type="ECO:0000259" key="3">
    <source>
        <dbReference type="PROSITE" id="PS51194"/>
    </source>
</evidence>
<keyword evidence="5" id="KW-1185">Reference proteome</keyword>
<dbReference type="SMART" id="SM00490">
    <property type="entry name" value="HELICc"/>
    <property type="match status" value="1"/>
</dbReference>
<dbReference type="InterPro" id="IPR014001">
    <property type="entry name" value="Helicase_ATP-bd"/>
</dbReference>
<feature type="domain" description="Helicase ATP-binding" evidence="2">
    <location>
        <begin position="301"/>
        <end position="449"/>
    </location>
</feature>
<dbReference type="InterPro" id="IPR001650">
    <property type="entry name" value="Helicase_C-like"/>
</dbReference>
<dbReference type="InterPro" id="IPR049730">
    <property type="entry name" value="SNF2/RAD54-like_C"/>
</dbReference>
<feature type="domain" description="Helicase C-terminal" evidence="3">
    <location>
        <begin position="702"/>
        <end position="875"/>
    </location>
</feature>
<accession>A0ABP9X0C9</accession>
<dbReference type="InterPro" id="IPR027417">
    <property type="entry name" value="P-loop_NTPase"/>
</dbReference>
<dbReference type="PROSITE" id="PS51194">
    <property type="entry name" value="HELICASE_CTER"/>
    <property type="match status" value="1"/>
</dbReference>
<comment type="caution">
    <text evidence="4">The sequence shown here is derived from an EMBL/GenBank/DDBJ whole genome shotgun (WGS) entry which is preliminary data.</text>
</comment>
<name>A0ABP9X0C9_9CHLR</name>
<dbReference type="PANTHER" id="PTHR45766:SF6">
    <property type="entry name" value="SWI_SNF-RELATED MATRIX-ASSOCIATED ACTIN-DEPENDENT REGULATOR OF CHROMATIN SUBFAMILY A-LIKE PROTEIN 1"/>
    <property type="match status" value="1"/>
</dbReference>
<evidence type="ECO:0000313" key="4">
    <source>
        <dbReference type="EMBL" id="GAA5528246.1"/>
    </source>
</evidence>
<dbReference type="SUPFAM" id="SSF52540">
    <property type="entry name" value="P-loop containing nucleoside triphosphate hydrolases"/>
    <property type="match status" value="1"/>
</dbReference>
<sequence>MQIPYVIDNIEQRLADVLRYLLSRASDQSLDIATAYFSIRGFEHVRHELETTGQVRLLLGDKPVAADDLGMRPDSSAFLRHELNAEAFTERTLRLVEQLIRFLRRDEVAVRLYTGLLAGEKGRRAFLHAKCYLLYGRLPDANIFDPLTPIVGIVGSSNFTGPGLVSNHELNLVHKTLLTDAELDDAEAKATVAQHAAQLSAAPLELEHERMLKSEIGTRAILDLSRWYEQQWQHALDYKEQLIELLENSKFGGREYSPYEIYMKALYTYFKDDLAERDQQPATRSAVELAEFQEDAVRKARRILAQYDGAIVADSVGLGKTWIGKKLLEDYAYHQRQKALVICPASLRGMWERELRSATIAAQVLTQERLGLDEFDGREFFDVDLILVDEAHNFRNKRAKRYQQLELLLAANGRRGRSGSRKKLILLTATPINNNIFDLYNQINLFTGNDRSYFASAGIGDLYKYFLAARRESLEAGSIRIFNLLEEVVIRRTRQFIRRAYPEALIHGEPIRWPTRQLHSVEYDLQAAYSGLYQNIIGSIEGLHLAHYNLEAYKLRPSDQDEFELGRQAALVGIFKSRFLKRLESSIEAFRISIRRSLAFVKTFAEYVQDGIVLDSGSFQQAMRLLEADEEDSDDSTPSSQASALDEHAAASLIIAKLPKLEASKYDRRRLHRALQADIDALNEIWHAIKHIQASHDAKLLQLQNLLANQLNGCKVVIFTYYKDTARYVYQALTEASNAEWLASLGNPTIRRIDSSVKTSDRARIVSHFAPRASNQPELVGTSDEVQILIATDVLSEGHNLQDCGHLLNYDLHWNPTRMVQRAGRIDRLGSNFDLLHVYNMFPERELEALLGLVRSLTSKIDLINQTGFLDASVLGEVVTPRDFNTLKRIADEDHSVIEEQESFLELASSESLFAELQNVLATDAQRWLTDLDDGIHSGIERRNAKGLFFYFTAPRDGSTAHFWRYYDLEKQTITDNRYTIMQLIACSPDTPRFAPPYTEVDIFAIHDTILNSILRDVQQQVTATVVDKIVAPEQNVIAQLLHNNLAQPGVDRGEVRELRKMLKEPQVGAVVQRLRKALNRYNADNDLIAVLHVLRELYQTQGRSSVEPSGPVSTITRDDLTLVCYEYIYA</sequence>
<dbReference type="Pfam" id="PF13091">
    <property type="entry name" value="PLDc_2"/>
    <property type="match status" value="1"/>
</dbReference>
<dbReference type="CDD" id="cd18793">
    <property type="entry name" value="SF2_C_SNF"/>
    <property type="match status" value="1"/>
</dbReference>
<protein>
    <submittedName>
        <fullName evidence="4">RNA polymerase-associated protein RapA</fullName>
    </submittedName>
</protein>
<reference evidence="4 5" key="1">
    <citation type="submission" date="2024-02" db="EMBL/GenBank/DDBJ databases">
        <title>Herpetosiphon gulosus NBRC 112829.</title>
        <authorList>
            <person name="Ichikawa N."/>
            <person name="Katano-Makiyama Y."/>
            <person name="Hidaka K."/>
        </authorList>
    </citation>
    <scope>NUCLEOTIDE SEQUENCE [LARGE SCALE GENOMIC DNA]</scope>
    <source>
        <strain evidence="4 5">NBRC 112829</strain>
    </source>
</reference>
<dbReference type="EMBL" id="BAABRU010000006">
    <property type="protein sequence ID" value="GAA5528246.1"/>
    <property type="molecule type" value="Genomic_DNA"/>
</dbReference>
<dbReference type="PROSITE" id="PS51192">
    <property type="entry name" value="HELICASE_ATP_BIND_1"/>
    <property type="match status" value="1"/>
</dbReference>
<evidence type="ECO:0000313" key="5">
    <source>
        <dbReference type="Proteomes" id="UP001428290"/>
    </source>
</evidence>
<organism evidence="4 5">
    <name type="scientific">Herpetosiphon gulosus</name>
    <dbReference type="NCBI Taxonomy" id="1973496"/>
    <lineage>
        <taxon>Bacteria</taxon>
        <taxon>Bacillati</taxon>
        <taxon>Chloroflexota</taxon>
        <taxon>Chloroflexia</taxon>
        <taxon>Herpetosiphonales</taxon>
        <taxon>Herpetosiphonaceae</taxon>
        <taxon>Herpetosiphon</taxon>
    </lineage>
</organism>
<evidence type="ECO:0000259" key="2">
    <source>
        <dbReference type="PROSITE" id="PS51192"/>
    </source>
</evidence>
<dbReference type="SMART" id="SM00487">
    <property type="entry name" value="DEXDc"/>
    <property type="match status" value="1"/>
</dbReference>
<dbReference type="Pfam" id="PF00271">
    <property type="entry name" value="Helicase_C"/>
    <property type="match status" value="1"/>
</dbReference>
<proteinExistence type="predicted"/>
<dbReference type="Gene3D" id="3.30.870.10">
    <property type="entry name" value="Endonuclease Chain A"/>
    <property type="match status" value="1"/>
</dbReference>
<evidence type="ECO:0000256" key="1">
    <source>
        <dbReference type="ARBA" id="ARBA00022801"/>
    </source>
</evidence>
<keyword evidence="1" id="KW-0378">Hydrolase</keyword>
<dbReference type="PANTHER" id="PTHR45766">
    <property type="entry name" value="DNA ANNEALING HELICASE AND ENDONUCLEASE ZRANB3 FAMILY MEMBER"/>
    <property type="match status" value="1"/>
</dbReference>
<dbReference type="Proteomes" id="UP001428290">
    <property type="component" value="Unassembled WGS sequence"/>
</dbReference>
<dbReference type="RefSeq" id="WP_345721857.1">
    <property type="nucleotide sequence ID" value="NZ_BAABRU010000006.1"/>
</dbReference>
<gene>
    <name evidence="4" type="primary">rapA_2</name>
    <name evidence="4" type="ORF">Hgul01_02044</name>
</gene>
<dbReference type="InterPro" id="IPR038718">
    <property type="entry name" value="SNF2-like_sf"/>
</dbReference>
<dbReference type="InterPro" id="IPR025202">
    <property type="entry name" value="PLD-like_dom"/>
</dbReference>
<dbReference type="CDD" id="cd09178">
    <property type="entry name" value="PLDc_N_Snf2_like"/>
    <property type="match status" value="1"/>
</dbReference>
<dbReference type="Gene3D" id="3.40.50.10810">
    <property type="entry name" value="Tandem AAA-ATPase domain"/>
    <property type="match status" value="2"/>
</dbReference>
<dbReference type="Gene3D" id="3.40.50.300">
    <property type="entry name" value="P-loop containing nucleotide triphosphate hydrolases"/>
    <property type="match status" value="1"/>
</dbReference>